<dbReference type="PANTHER" id="PTHR48078:SF2">
    <property type="entry name" value="CATABOLIC L-SERINE_THREONINE DEHYDRATASE"/>
    <property type="match status" value="1"/>
</dbReference>
<organism evidence="10 11">
    <name type="scientific">Geodia barretti</name>
    <name type="common">Barrett's horny sponge</name>
    <dbReference type="NCBI Taxonomy" id="519541"/>
    <lineage>
        <taxon>Eukaryota</taxon>
        <taxon>Metazoa</taxon>
        <taxon>Porifera</taxon>
        <taxon>Demospongiae</taxon>
        <taxon>Heteroscleromorpha</taxon>
        <taxon>Tetractinellida</taxon>
        <taxon>Astrophorina</taxon>
        <taxon>Geodiidae</taxon>
        <taxon>Geodia</taxon>
    </lineage>
</organism>
<dbReference type="SUPFAM" id="SSF53686">
    <property type="entry name" value="Tryptophan synthase beta subunit-like PLP-dependent enzymes"/>
    <property type="match status" value="1"/>
</dbReference>
<dbReference type="Proteomes" id="UP001174909">
    <property type="component" value="Unassembled WGS sequence"/>
</dbReference>
<dbReference type="AlphaFoldDB" id="A0AA35WAZ0"/>
<keyword evidence="4" id="KW-0663">Pyridoxal phosphate</keyword>
<evidence type="ECO:0000256" key="7">
    <source>
        <dbReference type="ARBA" id="ARBA00042605"/>
    </source>
</evidence>
<feature type="domain" description="Tryptophan synthase beta chain-like PALP" evidence="9">
    <location>
        <begin position="13"/>
        <end position="349"/>
    </location>
</feature>
<evidence type="ECO:0000313" key="10">
    <source>
        <dbReference type="EMBL" id="CAI8006612.1"/>
    </source>
</evidence>
<evidence type="ECO:0000256" key="8">
    <source>
        <dbReference type="ARBA" id="ARBA00049406"/>
    </source>
</evidence>
<name>A0AA35WAZ0_GEOBA</name>
<comment type="caution">
    <text evidence="10">The sequence shown here is derived from an EMBL/GenBank/DDBJ whole genome shotgun (WGS) entry which is preliminary data.</text>
</comment>
<evidence type="ECO:0000256" key="6">
    <source>
        <dbReference type="ARBA" id="ARBA00041766"/>
    </source>
</evidence>
<dbReference type="Pfam" id="PF00291">
    <property type="entry name" value="PALP"/>
    <property type="match status" value="1"/>
</dbReference>
<evidence type="ECO:0000256" key="3">
    <source>
        <dbReference type="ARBA" id="ARBA00012093"/>
    </source>
</evidence>
<dbReference type="InterPro" id="IPR036052">
    <property type="entry name" value="TrpB-like_PALP_sf"/>
</dbReference>
<comment type="catalytic activity">
    <reaction evidence="8">
        <text>L-serine = pyruvate + NH4(+)</text>
        <dbReference type="Rhea" id="RHEA:19169"/>
        <dbReference type="ChEBI" id="CHEBI:15361"/>
        <dbReference type="ChEBI" id="CHEBI:28938"/>
        <dbReference type="ChEBI" id="CHEBI:33384"/>
        <dbReference type="EC" id="4.3.1.17"/>
    </reaction>
</comment>
<keyword evidence="11" id="KW-1185">Reference proteome</keyword>
<evidence type="ECO:0000256" key="4">
    <source>
        <dbReference type="ARBA" id="ARBA00022898"/>
    </source>
</evidence>
<evidence type="ECO:0000259" key="9">
    <source>
        <dbReference type="Pfam" id="PF00291"/>
    </source>
</evidence>
<dbReference type="GO" id="GO:0004794">
    <property type="term" value="F:threonine deaminase activity"/>
    <property type="evidence" value="ECO:0007669"/>
    <property type="project" value="TreeGrafter"/>
</dbReference>
<dbReference type="InterPro" id="IPR001926">
    <property type="entry name" value="TrpB-like_PALP"/>
</dbReference>
<accession>A0AA35WAZ0</accession>
<proteinExistence type="inferred from homology"/>
<sequence>MATSVPSPAKARQLYVRTPLLCSRKLSERVGANVWLKMESVQTSGSFKTRGLSNFAKKAVERGCTRFASSSGGNAGLAAAYIARQLGLPITVVVPETTPSFIADKLREEGAEVEVVGKVRGFLSCDCHRNWCQGIQTPLNANISIIRYGMKPIGELWSWPNNLHNLINHFPIHGCELIHPFDHPDIWEGHASIVEEIQEQLQGVTPDLVVLSVGGGGLMNGVLEGMARVGWTQVPLLAIETQGAHSLNACVAAGEWVELDDITSIATCLGAKRVCERSYQWLSQHPVLTATVTDREAVSACINIADDHRVLVPPALWSSSGRTLYSISFGDGHSQTATPLKNVVAILCGGNGVNLETIQQWKKNI</sequence>
<dbReference type="EMBL" id="CASHTH010000700">
    <property type="protein sequence ID" value="CAI8006612.1"/>
    <property type="molecule type" value="Genomic_DNA"/>
</dbReference>
<comment type="cofactor">
    <cofactor evidence="1">
        <name>pyridoxal 5'-phosphate</name>
        <dbReference type="ChEBI" id="CHEBI:597326"/>
    </cofactor>
</comment>
<evidence type="ECO:0000256" key="5">
    <source>
        <dbReference type="ARBA" id="ARBA00023239"/>
    </source>
</evidence>
<dbReference type="GO" id="GO:0006565">
    <property type="term" value="P:L-serine catabolic process"/>
    <property type="evidence" value="ECO:0007669"/>
    <property type="project" value="TreeGrafter"/>
</dbReference>
<dbReference type="GO" id="GO:0009097">
    <property type="term" value="P:isoleucine biosynthetic process"/>
    <property type="evidence" value="ECO:0007669"/>
    <property type="project" value="TreeGrafter"/>
</dbReference>
<reference evidence="10" key="1">
    <citation type="submission" date="2023-03" db="EMBL/GenBank/DDBJ databases">
        <authorList>
            <person name="Steffen K."/>
            <person name="Cardenas P."/>
        </authorList>
    </citation>
    <scope>NUCLEOTIDE SEQUENCE</scope>
</reference>
<dbReference type="PANTHER" id="PTHR48078">
    <property type="entry name" value="THREONINE DEHYDRATASE, MITOCHONDRIAL-RELATED"/>
    <property type="match status" value="1"/>
</dbReference>
<dbReference type="GO" id="GO:0003941">
    <property type="term" value="F:L-serine ammonia-lyase activity"/>
    <property type="evidence" value="ECO:0007669"/>
    <property type="project" value="UniProtKB-EC"/>
</dbReference>
<dbReference type="EC" id="4.3.1.17" evidence="3"/>
<keyword evidence="5" id="KW-0456">Lyase</keyword>
<evidence type="ECO:0000313" key="11">
    <source>
        <dbReference type="Proteomes" id="UP001174909"/>
    </source>
</evidence>
<protein>
    <recommendedName>
        <fullName evidence="3">L-serine ammonia-lyase</fullName>
        <ecNumber evidence="3">4.3.1.17</ecNumber>
    </recommendedName>
    <alternativeName>
        <fullName evidence="6">L-serine deaminase</fullName>
    </alternativeName>
    <alternativeName>
        <fullName evidence="7">L-threonine dehydratase</fullName>
    </alternativeName>
</protein>
<evidence type="ECO:0000256" key="2">
    <source>
        <dbReference type="ARBA" id="ARBA00010869"/>
    </source>
</evidence>
<evidence type="ECO:0000256" key="1">
    <source>
        <dbReference type="ARBA" id="ARBA00001933"/>
    </source>
</evidence>
<dbReference type="GO" id="GO:0006567">
    <property type="term" value="P:L-threonine catabolic process"/>
    <property type="evidence" value="ECO:0007669"/>
    <property type="project" value="TreeGrafter"/>
</dbReference>
<dbReference type="Gene3D" id="3.40.50.1100">
    <property type="match status" value="3"/>
</dbReference>
<comment type="similarity">
    <text evidence="2">Belongs to the serine/threonine dehydratase family.</text>
</comment>
<gene>
    <name evidence="10" type="ORF">GBAR_LOCUS4818</name>
</gene>
<dbReference type="InterPro" id="IPR050147">
    <property type="entry name" value="Ser/Thr_Dehydratase"/>
</dbReference>